<dbReference type="Pfam" id="PF00571">
    <property type="entry name" value="CBS"/>
    <property type="match status" value="2"/>
</dbReference>
<dbReference type="InterPro" id="IPR028979">
    <property type="entry name" value="Ser_kin/Pase_Hpr-like_N_sf"/>
</dbReference>
<dbReference type="NCBIfam" id="NF011446">
    <property type="entry name" value="PRK14869.2-2"/>
    <property type="match status" value="1"/>
</dbReference>
<evidence type="ECO:0000256" key="5">
    <source>
        <dbReference type="ARBA" id="ARBA00022801"/>
    </source>
</evidence>
<dbReference type="EC" id="3.6.1.1" evidence="3"/>
<name>A0AAQ3LDA3_9BACT</name>
<proteinExistence type="predicted"/>
<evidence type="ECO:0000313" key="12">
    <source>
        <dbReference type="Proteomes" id="UP001304300"/>
    </source>
</evidence>
<dbReference type="RefSeq" id="WP_317834239.1">
    <property type="nucleotide sequence ID" value="NZ_CP136920.1"/>
</dbReference>
<dbReference type="GO" id="GO:0005737">
    <property type="term" value="C:cytoplasm"/>
    <property type="evidence" value="ECO:0007669"/>
    <property type="project" value="InterPro"/>
</dbReference>
<dbReference type="SMART" id="SM01131">
    <property type="entry name" value="DHHA2"/>
    <property type="match status" value="1"/>
</dbReference>
<dbReference type="SMART" id="SM00116">
    <property type="entry name" value="CBS"/>
    <property type="match status" value="2"/>
</dbReference>
<evidence type="ECO:0000313" key="11">
    <source>
        <dbReference type="EMBL" id="WOO41755.1"/>
    </source>
</evidence>
<comment type="cofactor">
    <cofactor evidence="1">
        <name>Mn(2+)</name>
        <dbReference type="ChEBI" id="CHEBI:29035"/>
    </cofactor>
</comment>
<dbReference type="PANTHER" id="PTHR12112:SF22">
    <property type="entry name" value="MANGANESE-DEPENDENT INORGANIC PYROPHOSPHATASE-RELATED"/>
    <property type="match status" value="1"/>
</dbReference>
<dbReference type="NCBIfam" id="NF011442">
    <property type="entry name" value="PRK14869.1-4"/>
    <property type="match status" value="1"/>
</dbReference>
<evidence type="ECO:0000256" key="8">
    <source>
        <dbReference type="ARBA" id="ARBA00047820"/>
    </source>
</evidence>
<keyword evidence="9" id="KW-0129">CBS domain</keyword>
<dbReference type="SUPFAM" id="SSF64182">
    <property type="entry name" value="DHH phosphoesterases"/>
    <property type="match status" value="1"/>
</dbReference>
<dbReference type="InterPro" id="IPR001667">
    <property type="entry name" value="DDH_dom"/>
</dbReference>
<dbReference type="Pfam" id="PF02833">
    <property type="entry name" value="DHHA2"/>
    <property type="match status" value="1"/>
</dbReference>
<dbReference type="KEGG" id="puo:RZN69_01545"/>
<organism evidence="11 12">
    <name type="scientific">Rubellicoccus peritrichatus</name>
    <dbReference type="NCBI Taxonomy" id="3080537"/>
    <lineage>
        <taxon>Bacteria</taxon>
        <taxon>Pseudomonadati</taxon>
        <taxon>Verrucomicrobiota</taxon>
        <taxon>Opitutia</taxon>
        <taxon>Puniceicoccales</taxon>
        <taxon>Cerasicoccaceae</taxon>
        <taxon>Rubellicoccus</taxon>
    </lineage>
</organism>
<dbReference type="InterPro" id="IPR046342">
    <property type="entry name" value="CBS_dom_sf"/>
</dbReference>
<comment type="subunit">
    <text evidence="2">Homohexamer.</text>
</comment>
<dbReference type="PROSITE" id="PS51371">
    <property type="entry name" value="CBS"/>
    <property type="match status" value="2"/>
</dbReference>
<dbReference type="Gene3D" id="3.10.310.20">
    <property type="entry name" value="DHHA2 domain"/>
    <property type="match status" value="1"/>
</dbReference>
<accession>A0AAQ3LDA3</accession>
<dbReference type="Gene3D" id="3.40.1390.20">
    <property type="entry name" value="HprK N-terminal domain-like"/>
    <property type="match status" value="1"/>
</dbReference>
<dbReference type="PANTHER" id="PTHR12112">
    <property type="entry name" value="BNIP - RELATED"/>
    <property type="match status" value="1"/>
</dbReference>
<keyword evidence="4" id="KW-0479">Metal-binding</keyword>
<dbReference type="NCBIfam" id="NF011445">
    <property type="entry name" value="PRK14869.2-1"/>
    <property type="match status" value="1"/>
</dbReference>
<dbReference type="Pfam" id="PF01368">
    <property type="entry name" value="DHH"/>
    <property type="match status" value="1"/>
</dbReference>
<dbReference type="GO" id="GO:0046872">
    <property type="term" value="F:metal ion binding"/>
    <property type="evidence" value="ECO:0007669"/>
    <property type="project" value="UniProtKB-KW"/>
</dbReference>
<dbReference type="Pfam" id="PF07085">
    <property type="entry name" value="DRTGG"/>
    <property type="match status" value="1"/>
</dbReference>
<feature type="domain" description="CBS" evidence="10">
    <location>
        <begin position="74"/>
        <end position="132"/>
    </location>
</feature>
<dbReference type="InterPro" id="IPR000644">
    <property type="entry name" value="CBS_dom"/>
</dbReference>
<gene>
    <name evidence="11" type="ORF">RZN69_01545</name>
</gene>
<dbReference type="Proteomes" id="UP001304300">
    <property type="component" value="Chromosome"/>
</dbReference>
<evidence type="ECO:0000256" key="4">
    <source>
        <dbReference type="ARBA" id="ARBA00022723"/>
    </source>
</evidence>
<dbReference type="CDD" id="cd02205">
    <property type="entry name" value="CBS_pair_SF"/>
    <property type="match status" value="1"/>
</dbReference>
<dbReference type="InterPro" id="IPR004097">
    <property type="entry name" value="DHHA2"/>
</dbReference>
<dbReference type="SUPFAM" id="SSF75138">
    <property type="entry name" value="HprK N-terminal domain-like"/>
    <property type="match status" value="1"/>
</dbReference>
<protein>
    <recommendedName>
        <fullName evidence="3">inorganic diphosphatase</fullName>
        <ecNumber evidence="3">3.6.1.1</ecNumber>
    </recommendedName>
    <alternativeName>
        <fullName evidence="7">Pyrophosphate phospho-hydrolase</fullName>
    </alternativeName>
</protein>
<dbReference type="SUPFAM" id="SSF54631">
    <property type="entry name" value="CBS-domain pair"/>
    <property type="match status" value="1"/>
</dbReference>
<dbReference type="GO" id="GO:0004427">
    <property type="term" value="F:inorganic diphosphate phosphatase activity"/>
    <property type="evidence" value="ECO:0007669"/>
    <property type="project" value="UniProtKB-EC"/>
</dbReference>
<evidence type="ECO:0000256" key="6">
    <source>
        <dbReference type="ARBA" id="ARBA00023211"/>
    </source>
</evidence>
<evidence type="ECO:0000256" key="9">
    <source>
        <dbReference type="PROSITE-ProRule" id="PRU00703"/>
    </source>
</evidence>
<keyword evidence="6" id="KW-0464">Manganese</keyword>
<sequence>MTAPTYIIGHRNPDADAICSAIAYAAFKEATGEKNFAPARCGNSNARIDAILRRFDVPLPTFLGDVTPRIRDIMRTDVHKIEMGATCYDALELIDRFDVRSVPVVEDGDKVAGLISIFNLGEFFIPKPDQPRKMRHVHTSISHIIRALEAKVLNSVEPDRVEDLFVRVGAMDIRSFGKWTTTEGTKPEESIIVVGDRYDIQQKAVGIGARLLVITGDLEIDEEVIEGAKQKGITLIVSRFDSATTSWIIRTATQVDPMVQKDIVTFSPEEKLASVRRKVANNNSPIFFATDEDNRLVGIFSKTDLLTPASRNLILVDHNELDQAVPGAAEVNIIEIVDHHRLGNAQTNQPIFFRNEIIGSTSSIIAEMFRARGIDPEPSIAGVMAAGLISDTLNLRSPTTTERDVELLPWLTQKAGIEISELADLIFKSGSVILSSSPDDVIQGDCKEYSEGDVKYTVSQIEELGFDNFWKHSDELEQALEKHRSNSGLAFACLLVTDVNSQNSLFLVQGMEEFIDNISYPNVLNHAQIFDMQNVVSRKKQVIPFITSVFDSMGVGSGG</sequence>
<dbReference type="Gene3D" id="3.10.580.10">
    <property type="entry name" value="CBS-domain"/>
    <property type="match status" value="1"/>
</dbReference>
<comment type="catalytic activity">
    <reaction evidence="8">
        <text>diphosphate + H2O = 2 phosphate + H(+)</text>
        <dbReference type="Rhea" id="RHEA:24576"/>
        <dbReference type="ChEBI" id="CHEBI:15377"/>
        <dbReference type="ChEBI" id="CHEBI:15378"/>
        <dbReference type="ChEBI" id="CHEBI:33019"/>
        <dbReference type="ChEBI" id="CHEBI:43474"/>
        <dbReference type="EC" id="3.6.1.1"/>
    </reaction>
</comment>
<evidence type="ECO:0000256" key="3">
    <source>
        <dbReference type="ARBA" id="ARBA00012146"/>
    </source>
</evidence>
<reference evidence="11 12" key="1">
    <citation type="submission" date="2023-10" db="EMBL/GenBank/DDBJ databases">
        <title>Rubellicoccus peritrichatus gen. nov., sp. nov., isolated from an algae of coral reef tank.</title>
        <authorList>
            <person name="Luo J."/>
        </authorList>
    </citation>
    <scope>NUCLEOTIDE SEQUENCE [LARGE SCALE GENOMIC DNA]</scope>
    <source>
        <strain evidence="11 12">CR14</strain>
    </source>
</reference>
<evidence type="ECO:0000256" key="7">
    <source>
        <dbReference type="ARBA" id="ARBA00032535"/>
    </source>
</evidence>
<dbReference type="NCBIfam" id="NF011443">
    <property type="entry name" value="PRK14869.1-5"/>
    <property type="match status" value="1"/>
</dbReference>
<dbReference type="InterPro" id="IPR010766">
    <property type="entry name" value="DRTGG"/>
</dbReference>
<dbReference type="InterPro" id="IPR038222">
    <property type="entry name" value="DHHA2_dom_sf"/>
</dbReference>
<evidence type="ECO:0000259" key="10">
    <source>
        <dbReference type="PROSITE" id="PS51371"/>
    </source>
</evidence>
<dbReference type="Gene3D" id="3.90.1640.10">
    <property type="entry name" value="inorganic pyrophosphatase (n-terminal core)"/>
    <property type="match status" value="2"/>
</dbReference>
<dbReference type="EMBL" id="CP136920">
    <property type="protein sequence ID" value="WOO41755.1"/>
    <property type="molecule type" value="Genomic_DNA"/>
</dbReference>
<keyword evidence="12" id="KW-1185">Reference proteome</keyword>
<evidence type="ECO:0000256" key="1">
    <source>
        <dbReference type="ARBA" id="ARBA00001936"/>
    </source>
</evidence>
<dbReference type="InterPro" id="IPR038763">
    <property type="entry name" value="DHH_sf"/>
</dbReference>
<feature type="domain" description="CBS" evidence="10">
    <location>
        <begin position="258"/>
        <end position="315"/>
    </location>
</feature>
<keyword evidence="5 11" id="KW-0378">Hydrolase</keyword>
<evidence type="ECO:0000256" key="2">
    <source>
        <dbReference type="ARBA" id="ARBA00011643"/>
    </source>
</evidence>
<dbReference type="AlphaFoldDB" id="A0AAQ3LDA3"/>